<gene>
    <name evidence="1" type="ORF">L2E82_33379</name>
</gene>
<evidence type="ECO:0000313" key="1">
    <source>
        <dbReference type="EMBL" id="KAI3722343.1"/>
    </source>
</evidence>
<name>A0ACB9BJZ7_CICIN</name>
<evidence type="ECO:0000313" key="2">
    <source>
        <dbReference type="Proteomes" id="UP001055811"/>
    </source>
</evidence>
<organism evidence="1 2">
    <name type="scientific">Cichorium intybus</name>
    <name type="common">Chicory</name>
    <dbReference type="NCBI Taxonomy" id="13427"/>
    <lineage>
        <taxon>Eukaryota</taxon>
        <taxon>Viridiplantae</taxon>
        <taxon>Streptophyta</taxon>
        <taxon>Embryophyta</taxon>
        <taxon>Tracheophyta</taxon>
        <taxon>Spermatophyta</taxon>
        <taxon>Magnoliopsida</taxon>
        <taxon>eudicotyledons</taxon>
        <taxon>Gunneridae</taxon>
        <taxon>Pentapetalae</taxon>
        <taxon>asterids</taxon>
        <taxon>campanulids</taxon>
        <taxon>Asterales</taxon>
        <taxon>Asteraceae</taxon>
        <taxon>Cichorioideae</taxon>
        <taxon>Cichorieae</taxon>
        <taxon>Cichoriinae</taxon>
        <taxon>Cichorium</taxon>
    </lineage>
</organism>
<reference evidence="2" key="1">
    <citation type="journal article" date="2022" name="Mol. Ecol. Resour.">
        <title>The genomes of chicory, endive, great burdock and yacon provide insights into Asteraceae palaeo-polyploidization history and plant inulin production.</title>
        <authorList>
            <person name="Fan W."/>
            <person name="Wang S."/>
            <person name="Wang H."/>
            <person name="Wang A."/>
            <person name="Jiang F."/>
            <person name="Liu H."/>
            <person name="Zhao H."/>
            <person name="Xu D."/>
            <person name="Zhang Y."/>
        </authorList>
    </citation>
    <scope>NUCLEOTIDE SEQUENCE [LARGE SCALE GENOMIC DNA]</scope>
    <source>
        <strain evidence="2">cv. Punajuju</strain>
    </source>
</reference>
<keyword evidence="2" id="KW-1185">Reference proteome</keyword>
<dbReference type="EMBL" id="CM042014">
    <property type="protein sequence ID" value="KAI3722343.1"/>
    <property type="molecule type" value="Genomic_DNA"/>
</dbReference>
<dbReference type="Proteomes" id="UP001055811">
    <property type="component" value="Linkage Group LG06"/>
</dbReference>
<reference evidence="1 2" key="2">
    <citation type="journal article" date="2022" name="Mol. Ecol. Resour.">
        <title>The genomes of chicory, endive, great burdock and yacon provide insights into Asteraceae paleo-polyploidization history and plant inulin production.</title>
        <authorList>
            <person name="Fan W."/>
            <person name="Wang S."/>
            <person name="Wang H."/>
            <person name="Wang A."/>
            <person name="Jiang F."/>
            <person name="Liu H."/>
            <person name="Zhao H."/>
            <person name="Xu D."/>
            <person name="Zhang Y."/>
        </authorList>
    </citation>
    <scope>NUCLEOTIDE SEQUENCE [LARGE SCALE GENOMIC DNA]</scope>
    <source>
        <strain evidence="2">cv. Punajuju</strain>
        <tissue evidence="1">Leaves</tissue>
    </source>
</reference>
<comment type="caution">
    <text evidence="1">The sequence shown here is derived from an EMBL/GenBank/DDBJ whole genome shotgun (WGS) entry which is preliminary data.</text>
</comment>
<accession>A0ACB9BJZ7</accession>
<protein>
    <submittedName>
        <fullName evidence="1">Uncharacterized protein</fullName>
    </submittedName>
</protein>
<sequence>MEEAQRLLNPWVLHLQKLGLELKCPLCLQLFNRPVLLPCNHIFCTSCMPKAVELGSECPACKHQYVDREAKPASFIENIVNIYRNIDATFNANVFHPVRSDVTRVSAQSPASINIDVNISSRNDGIEIVQSGNSSNGQSTTSQTVTPSLLNTSPEDLVTRIFEKCITPESGQKQKFNFNDSDKPSLSNYMGQVATDKHMETVTHSPKRPVENDTYGTDLESNTRSNSGSESQTIEVKRQKKTNDGLNDASVVLDQLDLKRSPCAFCHSSKETDGSGPLVSYAQGKEVVGNVANFSKVTHVHEKCIQWAPRIFFKNEIIHNLESEVARASKLKCASCGKKGAVLGCYMKSCQKTYHVPCAYFIFECRWDEVNFLMLCPSHTHIKFPGEKKAKAVKQDTEKRISTHPTPCTTQLKAKQNLIFCGSALSPDEKSTLIEFARSNGSIVSRYWRPNVTHVIASIDSNGACTRTLKVLMAILNGKWIVTVKWVKACVEAGCLVNEEPYEVHLDTHGCSGGPKAGRLRVLNNGPKLFNNLKFYFVGEFVQAFKADLLNLVETAGGTLIETKDQLLSSSNDVDEDVKWVSLVVYNADVSDHTEFDEGSVKFQRLSVAQDIAQEFGSQIVGHTWILESIAGCSLLPFTSGA</sequence>
<proteinExistence type="predicted"/>